<name>A0A6J4H6R3_9ACTN</name>
<dbReference type="AlphaFoldDB" id="A0A6J4H6R3"/>
<evidence type="ECO:0000313" key="1">
    <source>
        <dbReference type="EMBL" id="CAA9216544.1"/>
    </source>
</evidence>
<gene>
    <name evidence="1" type="ORF">AVDCRST_MAG52-414</name>
</gene>
<organism evidence="1">
    <name type="scientific">uncultured Blastococcus sp</name>
    <dbReference type="NCBI Taxonomy" id="217144"/>
    <lineage>
        <taxon>Bacteria</taxon>
        <taxon>Bacillati</taxon>
        <taxon>Actinomycetota</taxon>
        <taxon>Actinomycetes</taxon>
        <taxon>Geodermatophilales</taxon>
        <taxon>Geodermatophilaceae</taxon>
        <taxon>Blastococcus</taxon>
        <taxon>environmental samples</taxon>
    </lineage>
</organism>
<reference evidence="1" key="1">
    <citation type="submission" date="2020-02" db="EMBL/GenBank/DDBJ databases">
        <authorList>
            <person name="Meier V. D."/>
        </authorList>
    </citation>
    <scope>NUCLEOTIDE SEQUENCE</scope>
    <source>
        <strain evidence="1">AVDCRST_MAG52</strain>
    </source>
</reference>
<sequence>MIRRHACDADDSSFAIQLDEEDVMVMLNCINEALGAVADWEFDTRVGVDKSAAKKLRTQLRQARTDFHQARECPETSQHD</sequence>
<proteinExistence type="predicted"/>
<accession>A0A6J4H6R3</accession>
<dbReference type="EMBL" id="CADCTN010000020">
    <property type="protein sequence ID" value="CAA9216544.1"/>
    <property type="molecule type" value="Genomic_DNA"/>
</dbReference>
<protein>
    <submittedName>
        <fullName evidence="1">Uncharacterized protein</fullName>
    </submittedName>
</protein>